<organism evidence="6 7">
    <name type="scientific">Amycolatopsis camponoti</name>
    <dbReference type="NCBI Taxonomy" id="2606593"/>
    <lineage>
        <taxon>Bacteria</taxon>
        <taxon>Bacillati</taxon>
        <taxon>Actinomycetota</taxon>
        <taxon>Actinomycetes</taxon>
        <taxon>Pseudonocardiales</taxon>
        <taxon>Pseudonocardiaceae</taxon>
        <taxon>Amycolatopsis</taxon>
    </lineage>
</organism>
<evidence type="ECO:0000256" key="3">
    <source>
        <dbReference type="ARBA" id="ARBA00023125"/>
    </source>
</evidence>
<evidence type="ECO:0000259" key="5">
    <source>
        <dbReference type="PROSITE" id="PS50931"/>
    </source>
</evidence>
<dbReference type="SUPFAM" id="SSF53850">
    <property type="entry name" value="Periplasmic binding protein-like II"/>
    <property type="match status" value="1"/>
</dbReference>
<accession>A0A6I8LN69</accession>
<dbReference type="Pfam" id="PF03466">
    <property type="entry name" value="LysR_substrate"/>
    <property type="match status" value="1"/>
</dbReference>
<dbReference type="InterPro" id="IPR036390">
    <property type="entry name" value="WH_DNA-bd_sf"/>
</dbReference>
<gene>
    <name evidence="6" type="ORF">AA23TX_03463</name>
</gene>
<keyword evidence="7" id="KW-1185">Reference proteome</keyword>
<dbReference type="Proteomes" id="UP000399805">
    <property type="component" value="Unassembled WGS sequence"/>
</dbReference>
<dbReference type="InterPro" id="IPR050389">
    <property type="entry name" value="LysR-type_TF"/>
</dbReference>
<dbReference type="Gene3D" id="3.40.190.10">
    <property type="entry name" value="Periplasmic binding protein-like II"/>
    <property type="match status" value="2"/>
</dbReference>
<dbReference type="InterPro" id="IPR036388">
    <property type="entry name" value="WH-like_DNA-bd_sf"/>
</dbReference>
<dbReference type="InterPro" id="IPR000847">
    <property type="entry name" value="LysR_HTH_N"/>
</dbReference>
<keyword evidence="4" id="KW-0804">Transcription</keyword>
<dbReference type="GO" id="GO:0003677">
    <property type="term" value="F:DNA binding"/>
    <property type="evidence" value="ECO:0007669"/>
    <property type="project" value="UniProtKB-KW"/>
</dbReference>
<evidence type="ECO:0000313" key="7">
    <source>
        <dbReference type="Proteomes" id="UP000399805"/>
    </source>
</evidence>
<proteinExistence type="inferred from homology"/>
<evidence type="ECO:0000256" key="4">
    <source>
        <dbReference type="ARBA" id="ARBA00023163"/>
    </source>
</evidence>
<comment type="similarity">
    <text evidence="1">Belongs to the LysR transcriptional regulatory family.</text>
</comment>
<dbReference type="PRINTS" id="PR00039">
    <property type="entry name" value="HTHLYSR"/>
</dbReference>
<dbReference type="PANTHER" id="PTHR30118:SF15">
    <property type="entry name" value="TRANSCRIPTIONAL REGULATORY PROTEIN"/>
    <property type="match status" value="1"/>
</dbReference>
<evidence type="ECO:0000256" key="2">
    <source>
        <dbReference type="ARBA" id="ARBA00023015"/>
    </source>
</evidence>
<name>A0A6I8LN69_9PSEU</name>
<dbReference type="AlphaFoldDB" id="A0A6I8LN69"/>
<dbReference type="PANTHER" id="PTHR30118">
    <property type="entry name" value="HTH-TYPE TRANSCRIPTIONAL REGULATOR LEUO-RELATED"/>
    <property type="match status" value="1"/>
</dbReference>
<dbReference type="Pfam" id="PF00126">
    <property type="entry name" value="HTH_1"/>
    <property type="match status" value="1"/>
</dbReference>
<dbReference type="GO" id="GO:0003700">
    <property type="term" value="F:DNA-binding transcription factor activity"/>
    <property type="evidence" value="ECO:0007669"/>
    <property type="project" value="InterPro"/>
</dbReference>
<feature type="domain" description="HTH lysR-type" evidence="5">
    <location>
        <begin position="7"/>
        <end position="64"/>
    </location>
</feature>
<keyword evidence="2" id="KW-0805">Transcription regulation</keyword>
<dbReference type="SUPFAM" id="SSF46785">
    <property type="entry name" value="Winged helix' DNA-binding domain"/>
    <property type="match status" value="1"/>
</dbReference>
<dbReference type="PROSITE" id="PS50931">
    <property type="entry name" value="HTH_LYSR"/>
    <property type="match status" value="1"/>
</dbReference>
<evidence type="ECO:0000313" key="6">
    <source>
        <dbReference type="EMBL" id="VVJ18442.1"/>
    </source>
</evidence>
<reference evidence="6 7" key="1">
    <citation type="submission" date="2019-09" db="EMBL/GenBank/DDBJ databases">
        <authorList>
            <person name="Leyn A S."/>
        </authorList>
    </citation>
    <scope>NUCLEOTIDE SEQUENCE [LARGE SCALE GENOMIC DNA]</scope>
    <source>
        <strain evidence="6">AA231_1</strain>
    </source>
</reference>
<dbReference type="InterPro" id="IPR005119">
    <property type="entry name" value="LysR_subst-bd"/>
</dbReference>
<sequence>MKELKNLNLNLLVHLDALLAQRSVSGAAQQLGLSQPTVSSALARLRRHFGDELLARQGSRYVLTPLAAALQPLVTDAVTSSERVFLGRAGFDPVRTRRQFVVLTSDFWLEAVGPSISRLLSEAAPASSVRFDLLRIADLDDALETLRTLDGILLPHGALPEAPHVDLLTTEWRALVDARNDRVGTVLDRDTLAALPWVLYADRSTATAALVSSTIMRQLVLAGLDPRVEVTVGTFSGVPSFVRGTDRVAVVHKSLALRAELTLGLRSLPLPMAFDALTLAFWWHPRHTNDHAHRWFRSLTRSAAGLVAADTSGFELAPATEESLGDGG</sequence>
<evidence type="ECO:0000256" key="1">
    <source>
        <dbReference type="ARBA" id="ARBA00009437"/>
    </source>
</evidence>
<dbReference type="CDD" id="cd08417">
    <property type="entry name" value="PBP2_Nitroaromatics_like"/>
    <property type="match status" value="1"/>
</dbReference>
<dbReference type="InterPro" id="IPR037402">
    <property type="entry name" value="YidZ_PBP2"/>
</dbReference>
<keyword evidence="3" id="KW-0238">DNA-binding</keyword>
<dbReference type="Gene3D" id="1.10.10.10">
    <property type="entry name" value="Winged helix-like DNA-binding domain superfamily/Winged helix DNA-binding domain"/>
    <property type="match status" value="1"/>
</dbReference>
<dbReference type="EMBL" id="CABVGP010000001">
    <property type="protein sequence ID" value="VVJ18442.1"/>
    <property type="molecule type" value="Genomic_DNA"/>
</dbReference>
<protein>
    <recommendedName>
        <fullName evidence="5">HTH lysR-type domain-containing protein</fullName>
    </recommendedName>
</protein>
<dbReference type="RefSeq" id="WP_155543440.1">
    <property type="nucleotide sequence ID" value="NZ_CABVGP010000001.1"/>
</dbReference>